<keyword evidence="3" id="KW-1185">Reference proteome</keyword>
<evidence type="ECO:0000256" key="1">
    <source>
        <dbReference type="SAM" id="SignalP"/>
    </source>
</evidence>
<dbReference type="Proteomes" id="UP000836404">
    <property type="component" value="Unassembled WGS sequence"/>
</dbReference>
<protein>
    <submittedName>
        <fullName evidence="2">Uncharacterized protein</fullName>
    </submittedName>
</protein>
<organism evidence="2 3">
    <name type="scientific">Tilletia laevis</name>
    <dbReference type="NCBI Taxonomy" id="157183"/>
    <lineage>
        <taxon>Eukaryota</taxon>
        <taxon>Fungi</taxon>
        <taxon>Dikarya</taxon>
        <taxon>Basidiomycota</taxon>
        <taxon>Ustilaginomycotina</taxon>
        <taxon>Exobasidiomycetes</taxon>
        <taxon>Tilletiales</taxon>
        <taxon>Tilletiaceae</taxon>
        <taxon>Tilletia</taxon>
    </lineage>
</organism>
<name>A0A9N8M8Z1_9BASI</name>
<accession>A0A9N8M8Z1</accession>
<feature type="chain" id="PRO_5041152863" evidence="1">
    <location>
        <begin position="18"/>
        <end position="80"/>
    </location>
</feature>
<dbReference type="AlphaFoldDB" id="A0A9N8M8Z1"/>
<keyword evidence="1" id="KW-0732">Signal</keyword>
<sequence>MKLFLCLVLSAALTAQARVIKYYYWNGFDCRPCLGLTWRTNPRCPYQCGGPPQAASETAIFGEEADLLPVNLDNRIQERL</sequence>
<dbReference type="EMBL" id="CAJHJF010005887">
    <property type="protein sequence ID" value="CAD6952923.1"/>
    <property type="molecule type" value="Genomic_DNA"/>
</dbReference>
<evidence type="ECO:0000313" key="2">
    <source>
        <dbReference type="EMBL" id="CAD6952923.1"/>
    </source>
</evidence>
<proteinExistence type="predicted"/>
<reference evidence="2 3" key="1">
    <citation type="submission" date="2020-10" db="EMBL/GenBank/DDBJ databases">
        <authorList>
            <person name="Sedaghatjoo S."/>
        </authorList>
    </citation>
    <scope>NUCLEOTIDE SEQUENCE [LARGE SCALE GENOMIC DNA]</scope>
    <source>
        <strain evidence="2 3">LLFL</strain>
    </source>
</reference>
<evidence type="ECO:0000313" key="3">
    <source>
        <dbReference type="Proteomes" id="UP000836404"/>
    </source>
</evidence>
<feature type="signal peptide" evidence="1">
    <location>
        <begin position="1"/>
        <end position="17"/>
    </location>
</feature>
<gene>
    <name evidence="2" type="ORF">JKILLFL_G3510</name>
</gene>
<comment type="caution">
    <text evidence="2">The sequence shown here is derived from an EMBL/GenBank/DDBJ whole genome shotgun (WGS) entry which is preliminary data.</text>
</comment>